<proteinExistence type="predicted"/>
<accession>A0AAE3XQJ4</accession>
<dbReference type="CDD" id="cd00075">
    <property type="entry name" value="HATPase"/>
    <property type="match status" value="1"/>
</dbReference>
<evidence type="ECO:0000256" key="8">
    <source>
        <dbReference type="ARBA" id="ARBA00022777"/>
    </source>
</evidence>
<keyword evidence="7 12" id="KW-0812">Transmembrane</keyword>
<dbReference type="EMBL" id="JAVDQD010000005">
    <property type="protein sequence ID" value="MDR6240800.1"/>
    <property type="molecule type" value="Genomic_DNA"/>
</dbReference>
<evidence type="ECO:0000313" key="14">
    <source>
        <dbReference type="EMBL" id="MDR6240800.1"/>
    </source>
</evidence>
<dbReference type="InterPro" id="IPR036890">
    <property type="entry name" value="HATPase_C_sf"/>
</dbReference>
<evidence type="ECO:0000256" key="2">
    <source>
        <dbReference type="ARBA" id="ARBA00004651"/>
    </source>
</evidence>
<evidence type="ECO:0000256" key="5">
    <source>
        <dbReference type="ARBA" id="ARBA00022553"/>
    </source>
</evidence>
<evidence type="ECO:0000256" key="3">
    <source>
        <dbReference type="ARBA" id="ARBA00012438"/>
    </source>
</evidence>
<dbReference type="FunFam" id="3.30.565.10:FF:000006">
    <property type="entry name" value="Sensor histidine kinase WalK"/>
    <property type="match status" value="1"/>
</dbReference>
<keyword evidence="6 14" id="KW-0808">Transferase</keyword>
<dbReference type="Proteomes" id="UP001185092">
    <property type="component" value="Unassembled WGS sequence"/>
</dbReference>
<evidence type="ECO:0000256" key="1">
    <source>
        <dbReference type="ARBA" id="ARBA00000085"/>
    </source>
</evidence>
<dbReference type="GO" id="GO:0004721">
    <property type="term" value="F:phosphoprotein phosphatase activity"/>
    <property type="evidence" value="ECO:0007669"/>
    <property type="project" value="TreeGrafter"/>
</dbReference>
<evidence type="ECO:0000256" key="12">
    <source>
        <dbReference type="SAM" id="Phobius"/>
    </source>
</evidence>
<dbReference type="PRINTS" id="PR00344">
    <property type="entry name" value="BCTRLSENSOR"/>
</dbReference>
<dbReference type="SUPFAM" id="SSF47384">
    <property type="entry name" value="Homodimeric domain of signal transducing histidine kinase"/>
    <property type="match status" value="1"/>
</dbReference>
<dbReference type="EC" id="2.7.13.3" evidence="3"/>
<feature type="transmembrane region" description="Helical" evidence="12">
    <location>
        <begin position="7"/>
        <end position="27"/>
    </location>
</feature>
<evidence type="ECO:0000256" key="11">
    <source>
        <dbReference type="SAM" id="Coils"/>
    </source>
</evidence>
<evidence type="ECO:0000256" key="4">
    <source>
        <dbReference type="ARBA" id="ARBA00022475"/>
    </source>
</evidence>
<name>A0AAE3XQJ4_9BACT</name>
<evidence type="ECO:0000256" key="9">
    <source>
        <dbReference type="ARBA" id="ARBA00022989"/>
    </source>
</evidence>
<dbReference type="InterPro" id="IPR003661">
    <property type="entry name" value="HisK_dim/P_dom"/>
</dbReference>
<keyword evidence="15" id="KW-1185">Reference proteome</keyword>
<dbReference type="PANTHER" id="PTHR45453:SF2">
    <property type="entry name" value="HISTIDINE KINASE"/>
    <property type="match status" value="1"/>
</dbReference>
<dbReference type="Gene3D" id="1.10.287.130">
    <property type="match status" value="1"/>
</dbReference>
<feature type="transmembrane region" description="Helical" evidence="12">
    <location>
        <begin position="164"/>
        <end position="186"/>
    </location>
</feature>
<dbReference type="InterPro" id="IPR003594">
    <property type="entry name" value="HATPase_dom"/>
</dbReference>
<evidence type="ECO:0000313" key="15">
    <source>
        <dbReference type="Proteomes" id="UP001185092"/>
    </source>
</evidence>
<feature type="coiled-coil region" evidence="11">
    <location>
        <begin position="247"/>
        <end position="274"/>
    </location>
</feature>
<reference evidence="14" key="1">
    <citation type="submission" date="2023-07" db="EMBL/GenBank/DDBJ databases">
        <title>Genomic Encyclopedia of Type Strains, Phase IV (KMG-IV): sequencing the most valuable type-strain genomes for metagenomic binning, comparative biology and taxonomic classification.</title>
        <authorList>
            <person name="Goeker M."/>
        </authorList>
    </citation>
    <scope>NUCLEOTIDE SEQUENCE</scope>
    <source>
        <strain evidence="14">DSM 26174</strain>
    </source>
</reference>
<comment type="catalytic activity">
    <reaction evidence="1">
        <text>ATP + protein L-histidine = ADP + protein N-phospho-L-histidine.</text>
        <dbReference type="EC" id="2.7.13.3"/>
    </reaction>
</comment>
<keyword evidence="11" id="KW-0175">Coiled coil</keyword>
<dbReference type="PROSITE" id="PS50109">
    <property type="entry name" value="HIS_KIN"/>
    <property type="match status" value="1"/>
</dbReference>
<keyword evidence="8 14" id="KW-0418">Kinase</keyword>
<dbReference type="SMART" id="SM00388">
    <property type="entry name" value="HisKA"/>
    <property type="match status" value="1"/>
</dbReference>
<dbReference type="Pfam" id="PF00512">
    <property type="entry name" value="HisKA"/>
    <property type="match status" value="1"/>
</dbReference>
<gene>
    <name evidence="14" type="ORF">HNQ88_003876</name>
</gene>
<dbReference type="InterPro" id="IPR036097">
    <property type="entry name" value="HisK_dim/P_sf"/>
</dbReference>
<dbReference type="Pfam" id="PF02518">
    <property type="entry name" value="HATPase_c"/>
    <property type="match status" value="1"/>
</dbReference>
<dbReference type="GO" id="GO:0000155">
    <property type="term" value="F:phosphorelay sensor kinase activity"/>
    <property type="evidence" value="ECO:0007669"/>
    <property type="project" value="InterPro"/>
</dbReference>
<dbReference type="InterPro" id="IPR004358">
    <property type="entry name" value="Sig_transdc_His_kin-like_C"/>
</dbReference>
<evidence type="ECO:0000256" key="10">
    <source>
        <dbReference type="ARBA" id="ARBA00023136"/>
    </source>
</evidence>
<evidence type="ECO:0000256" key="7">
    <source>
        <dbReference type="ARBA" id="ARBA00022692"/>
    </source>
</evidence>
<dbReference type="Gene3D" id="3.30.565.10">
    <property type="entry name" value="Histidine kinase-like ATPase, C-terminal domain"/>
    <property type="match status" value="1"/>
</dbReference>
<keyword evidence="10 12" id="KW-0472">Membrane</keyword>
<sequence>MKRNKMYFLIAVALIGILSITSMQFHWLNQALTHEEEKFNQNVHIALLEVVKKIYDSKNIDLPLTNPIKQINKEYFIIDINQDFDPKLLDHFLKSEFALNNINTNFEYAIYDCNSDKMLYGKRILQNETAQRSEYFPKFENLVYYFAVRFPDKPAFLFSSMQTWLTFSGLLFVILLICVYFIFIMLQQKKYAELQRDFINNMTHEFKTPLSSILIASRFLQKNYNNAENPRAFKYSEMITQQALKLNNHVEKVLNLAKSENEALKLNLQKIQVISLISEVIETMSMKYPEARITFDFDIDIPENIQFAIDRDHFSNVLLNLIDNSIKYCDNKPIITIKLFLHNNSHKLSLLDNGIGIPQKNLKYLFKKFYRVPKGNQNYVNGFGLGLFYVKRICDLHHFKINLESQVGTGTCVTITLD</sequence>
<dbReference type="GO" id="GO:0016036">
    <property type="term" value="P:cellular response to phosphate starvation"/>
    <property type="evidence" value="ECO:0007669"/>
    <property type="project" value="TreeGrafter"/>
</dbReference>
<dbReference type="GO" id="GO:0005886">
    <property type="term" value="C:plasma membrane"/>
    <property type="evidence" value="ECO:0007669"/>
    <property type="project" value="UniProtKB-SubCell"/>
</dbReference>
<evidence type="ECO:0000259" key="13">
    <source>
        <dbReference type="PROSITE" id="PS50109"/>
    </source>
</evidence>
<dbReference type="SMART" id="SM00387">
    <property type="entry name" value="HATPase_c"/>
    <property type="match status" value="1"/>
</dbReference>
<feature type="domain" description="Histidine kinase" evidence="13">
    <location>
        <begin position="201"/>
        <end position="418"/>
    </location>
</feature>
<dbReference type="RefSeq" id="WP_309941058.1">
    <property type="nucleotide sequence ID" value="NZ_AP025306.1"/>
</dbReference>
<keyword evidence="5" id="KW-0597">Phosphoprotein</keyword>
<dbReference type="InterPro" id="IPR005467">
    <property type="entry name" value="His_kinase_dom"/>
</dbReference>
<comment type="subcellular location">
    <subcellularLocation>
        <location evidence="2">Cell membrane</location>
        <topology evidence="2">Multi-pass membrane protein</topology>
    </subcellularLocation>
</comment>
<evidence type="ECO:0000256" key="6">
    <source>
        <dbReference type="ARBA" id="ARBA00022679"/>
    </source>
</evidence>
<organism evidence="14 15">
    <name type="scientific">Aureibacter tunicatorum</name>
    <dbReference type="NCBI Taxonomy" id="866807"/>
    <lineage>
        <taxon>Bacteria</taxon>
        <taxon>Pseudomonadati</taxon>
        <taxon>Bacteroidota</taxon>
        <taxon>Cytophagia</taxon>
        <taxon>Cytophagales</taxon>
        <taxon>Persicobacteraceae</taxon>
        <taxon>Aureibacter</taxon>
    </lineage>
</organism>
<dbReference type="CDD" id="cd00082">
    <property type="entry name" value="HisKA"/>
    <property type="match status" value="1"/>
</dbReference>
<dbReference type="AlphaFoldDB" id="A0AAE3XQJ4"/>
<dbReference type="PANTHER" id="PTHR45453">
    <property type="entry name" value="PHOSPHATE REGULON SENSOR PROTEIN PHOR"/>
    <property type="match status" value="1"/>
</dbReference>
<dbReference type="InterPro" id="IPR050351">
    <property type="entry name" value="BphY/WalK/GraS-like"/>
</dbReference>
<dbReference type="SUPFAM" id="SSF55874">
    <property type="entry name" value="ATPase domain of HSP90 chaperone/DNA topoisomerase II/histidine kinase"/>
    <property type="match status" value="1"/>
</dbReference>
<keyword evidence="9 12" id="KW-1133">Transmembrane helix</keyword>
<keyword evidence="4" id="KW-1003">Cell membrane</keyword>
<protein>
    <recommendedName>
        <fullName evidence="3">histidine kinase</fullName>
        <ecNumber evidence="3">2.7.13.3</ecNumber>
    </recommendedName>
</protein>
<comment type="caution">
    <text evidence="14">The sequence shown here is derived from an EMBL/GenBank/DDBJ whole genome shotgun (WGS) entry which is preliminary data.</text>
</comment>